<keyword evidence="1" id="KW-0560">Oxidoreductase</keyword>
<dbReference type="PROSITE" id="PS51257">
    <property type="entry name" value="PROKAR_LIPOPROTEIN"/>
    <property type="match status" value="1"/>
</dbReference>
<dbReference type="Pfam" id="PF20463">
    <property type="entry name" value="PDH_C"/>
    <property type="match status" value="1"/>
</dbReference>
<feature type="domain" description="Prephenate/arogenate dehydrogenase" evidence="2">
    <location>
        <begin position="13"/>
        <end position="297"/>
    </location>
</feature>
<dbReference type="InterPro" id="IPR003099">
    <property type="entry name" value="Prephen_DH"/>
</dbReference>
<evidence type="ECO:0000256" key="1">
    <source>
        <dbReference type="ARBA" id="ARBA00023002"/>
    </source>
</evidence>
<proteinExistence type="predicted"/>
<dbReference type="RefSeq" id="WP_163655097.1">
    <property type="nucleotide sequence ID" value="NZ_JAAGRN010000006.1"/>
</dbReference>
<dbReference type="InterPro" id="IPR008927">
    <property type="entry name" value="6-PGluconate_DH-like_C_sf"/>
</dbReference>
<dbReference type="AlphaFoldDB" id="A0A6B2R2S5"/>
<dbReference type="InterPro" id="IPR046825">
    <property type="entry name" value="PDH_C"/>
</dbReference>
<dbReference type="InterPro" id="IPR050812">
    <property type="entry name" value="Preph/Arog_dehydrog"/>
</dbReference>
<dbReference type="Gene3D" id="1.10.3660.10">
    <property type="entry name" value="6-phosphogluconate dehydrogenase C-terminal like domain"/>
    <property type="match status" value="1"/>
</dbReference>
<comment type="caution">
    <text evidence="3">The sequence shown here is derived from an EMBL/GenBank/DDBJ whole genome shotgun (WGS) entry which is preliminary data.</text>
</comment>
<organism evidence="3">
    <name type="scientific">Sheuella amnicola</name>
    <dbReference type="NCBI Taxonomy" id="2707330"/>
    <lineage>
        <taxon>Bacteria</taxon>
        <taxon>Pseudomonadati</taxon>
        <taxon>Pseudomonadota</taxon>
        <taxon>Betaproteobacteria</taxon>
        <taxon>Burkholderiales</taxon>
        <taxon>Alcaligenaceae</taxon>
        <taxon>Sheuella</taxon>
    </lineage>
</organism>
<dbReference type="EMBL" id="JAAGRN010000006">
    <property type="protein sequence ID" value="NDY83679.1"/>
    <property type="molecule type" value="Genomic_DNA"/>
</dbReference>
<evidence type="ECO:0000259" key="2">
    <source>
        <dbReference type="PROSITE" id="PS51176"/>
    </source>
</evidence>
<dbReference type="GO" id="GO:0004665">
    <property type="term" value="F:prephenate dehydrogenase (NADP+) activity"/>
    <property type="evidence" value="ECO:0007669"/>
    <property type="project" value="InterPro"/>
</dbReference>
<dbReference type="GO" id="GO:0006571">
    <property type="term" value="P:tyrosine biosynthetic process"/>
    <property type="evidence" value="ECO:0007669"/>
    <property type="project" value="InterPro"/>
</dbReference>
<dbReference type="InterPro" id="IPR046826">
    <property type="entry name" value="PDH_N"/>
</dbReference>
<name>A0A6B2R2S5_9BURK</name>
<dbReference type="InterPro" id="IPR036291">
    <property type="entry name" value="NAD(P)-bd_dom_sf"/>
</dbReference>
<sequence length="297" mass="31912">MSAQSQRPIAHVDTLAIVGVGLIGGSFAAACREAGLVKRILGAGRRPETLATAVELGLIDEAVSLKEAAERADLIFIAAPVGAFATIFSELAPWLKAGSLLTDGGSTKQNVVDAARLGLKDRIGQFVPSHPMAGSHEKGPQAADANLYKGRRVILTPLPENDSKSVELIRNIWQGCGAKVVSLEPAQHDKAVAAVSHMPHWIAALFMQHIIQSEDVETKLQTAGTGFRDFTRVAQGSGEMWRDIFIANRSAMLSEIAAFRKVLDRAEQALQESDEAWLMDMLETSAHARANWTGNQS</sequence>
<evidence type="ECO:0000313" key="3">
    <source>
        <dbReference type="EMBL" id="NDY83679.1"/>
    </source>
</evidence>
<reference evidence="3" key="1">
    <citation type="submission" date="2020-02" db="EMBL/GenBank/DDBJ databases">
        <authorList>
            <person name="Chen W.-M."/>
        </authorList>
    </citation>
    <scope>NUCLEOTIDE SEQUENCE</scope>
    <source>
        <strain evidence="3">NBD-18</strain>
    </source>
</reference>
<dbReference type="SUPFAM" id="SSF48179">
    <property type="entry name" value="6-phosphogluconate dehydrogenase C-terminal domain-like"/>
    <property type="match status" value="1"/>
</dbReference>
<dbReference type="PANTHER" id="PTHR21363:SF0">
    <property type="entry name" value="PREPHENATE DEHYDROGENASE [NADP(+)]"/>
    <property type="match status" value="1"/>
</dbReference>
<dbReference type="GO" id="GO:0008977">
    <property type="term" value="F:prephenate dehydrogenase (NAD+) activity"/>
    <property type="evidence" value="ECO:0007669"/>
    <property type="project" value="InterPro"/>
</dbReference>
<protein>
    <submittedName>
        <fullName evidence="3">Prephenate dehydrogenase/arogenate dehydrogenase family protein</fullName>
    </submittedName>
</protein>
<dbReference type="FunFam" id="3.40.50.720:FF:000208">
    <property type="entry name" value="Prephenate dehydrogenase"/>
    <property type="match status" value="1"/>
</dbReference>
<dbReference type="SUPFAM" id="SSF51735">
    <property type="entry name" value="NAD(P)-binding Rossmann-fold domains"/>
    <property type="match status" value="1"/>
</dbReference>
<dbReference type="Gene3D" id="3.40.50.720">
    <property type="entry name" value="NAD(P)-binding Rossmann-like Domain"/>
    <property type="match status" value="1"/>
</dbReference>
<dbReference type="GO" id="GO:0070403">
    <property type="term" value="F:NAD+ binding"/>
    <property type="evidence" value="ECO:0007669"/>
    <property type="project" value="InterPro"/>
</dbReference>
<gene>
    <name evidence="3" type="ORF">G3I67_10580</name>
</gene>
<dbReference type="PANTHER" id="PTHR21363">
    <property type="entry name" value="PREPHENATE DEHYDROGENASE"/>
    <property type="match status" value="1"/>
</dbReference>
<dbReference type="PROSITE" id="PS51176">
    <property type="entry name" value="PDH_ADH"/>
    <property type="match status" value="1"/>
</dbReference>
<accession>A0A6B2R2S5</accession>
<dbReference type="Pfam" id="PF02153">
    <property type="entry name" value="PDH_N"/>
    <property type="match status" value="1"/>
</dbReference>